<sequence length="510" mass="55979">MHPRNPYNEALDFKLLASKYPPLQAHVNQNGGIDFLDPAAQRALTKAILKTDFDLDVELPDDRLCPPVPNRLNYVLWIEDIVEATRKFTNPSRGVSGLDVGTGASAIYPLLCCRQNPIWKMFATEIDPTSLSRAQRNVSTNGLDGRIHISRATANDTDSSSPSSHIFGPLFADPNLEIDFTMCNPPFYSSAAEIHNSKTEKEDEAFSVCSGSTNEMIYSPPCSSSSSAVASSLPSPYAECEREGGEVAFVARMVEESLVKRGRCGWYTSMLGKMSSVPKIVGLLKAVGITNYAVTQFVQGQTRRWALGWSVGGCWRLPDAISRLSHLPSSHSLAKVQPSRTTLEYSLDKDPKTALHDTLEGAKLADILEVEKVASSTGVVVEFLVKARANTWSRAARRNLKQKAAQAPGDELRGPGEGTLKRKRGVDEGQGGSSAARKKGRVDGDHPTALEQDEYRMICTVFLLAPTRDLGEVASKRWTLRVQWVYGKDEDREMFEGFASHIERKVSQGA</sequence>
<organism evidence="8 9">
    <name type="scientific">Coprinellus micaceus</name>
    <name type="common">Glistening ink-cap mushroom</name>
    <name type="synonym">Coprinus micaceus</name>
    <dbReference type="NCBI Taxonomy" id="71717"/>
    <lineage>
        <taxon>Eukaryota</taxon>
        <taxon>Fungi</taxon>
        <taxon>Dikarya</taxon>
        <taxon>Basidiomycota</taxon>
        <taxon>Agaricomycotina</taxon>
        <taxon>Agaricomycetes</taxon>
        <taxon>Agaricomycetidae</taxon>
        <taxon>Agaricales</taxon>
        <taxon>Agaricineae</taxon>
        <taxon>Psathyrellaceae</taxon>
        <taxon>Coprinellus</taxon>
    </lineage>
</organism>
<feature type="binding site" evidence="6">
    <location>
        <position position="125"/>
    </location>
    <ligand>
        <name>S-adenosyl-L-methionine</name>
        <dbReference type="ChEBI" id="CHEBI:59789"/>
    </ligand>
</feature>
<dbReference type="Proteomes" id="UP000298030">
    <property type="component" value="Unassembled WGS sequence"/>
</dbReference>
<evidence type="ECO:0000256" key="3">
    <source>
        <dbReference type="ARBA" id="ARBA00022679"/>
    </source>
</evidence>
<evidence type="ECO:0000256" key="7">
    <source>
        <dbReference type="SAM" id="MobiDB-lite"/>
    </source>
</evidence>
<dbReference type="EMBL" id="QPFP01000041">
    <property type="protein sequence ID" value="TEB27288.1"/>
    <property type="molecule type" value="Genomic_DNA"/>
</dbReference>
<keyword evidence="2 5" id="KW-0489">Methyltransferase</keyword>
<dbReference type="STRING" id="71717.A0A4Y7T062"/>
<dbReference type="SUPFAM" id="SSF53335">
    <property type="entry name" value="S-adenosyl-L-methionine-dependent methyltransferases"/>
    <property type="match status" value="1"/>
</dbReference>
<dbReference type="PANTHER" id="PTHR13393">
    <property type="entry name" value="SAM-DEPENDENT METHYLTRANSFERASE"/>
    <property type="match status" value="1"/>
</dbReference>
<protein>
    <recommendedName>
        <fullName evidence="10">S-adenosyl-L-methionine dependent methyltransferase</fullName>
    </recommendedName>
</protein>
<feature type="region of interest" description="Disordered" evidence="7">
    <location>
        <begin position="398"/>
        <end position="447"/>
    </location>
</feature>
<keyword evidence="3 5" id="KW-0808">Transferase</keyword>
<dbReference type="OrthoDB" id="514248at2759"/>
<dbReference type="InterPro" id="IPR017182">
    <property type="entry name" value="METTL16/PsiM"/>
</dbReference>
<evidence type="ECO:0000256" key="2">
    <source>
        <dbReference type="ARBA" id="ARBA00022603"/>
    </source>
</evidence>
<proteinExistence type="inferred from homology"/>
<evidence type="ECO:0000256" key="1">
    <source>
        <dbReference type="ARBA" id="ARBA00005878"/>
    </source>
</evidence>
<dbReference type="GO" id="GO:0005634">
    <property type="term" value="C:nucleus"/>
    <property type="evidence" value="ECO:0007669"/>
    <property type="project" value="TreeGrafter"/>
</dbReference>
<dbReference type="InterPro" id="IPR029063">
    <property type="entry name" value="SAM-dependent_MTases_sf"/>
</dbReference>
<gene>
    <name evidence="8" type="ORF">FA13DRAFT_1794910</name>
</gene>
<evidence type="ECO:0000256" key="4">
    <source>
        <dbReference type="ARBA" id="ARBA00022691"/>
    </source>
</evidence>
<evidence type="ECO:0000256" key="5">
    <source>
        <dbReference type="PIRNR" id="PIRNR037350"/>
    </source>
</evidence>
<accession>A0A4Y7T062</accession>
<comment type="similarity">
    <text evidence="1 5">Belongs to the methyltransferase superfamily. METTL16/RlmF family.</text>
</comment>
<evidence type="ECO:0008006" key="10">
    <source>
        <dbReference type="Google" id="ProtNLM"/>
    </source>
</evidence>
<evidence type="ECO:0000256" key="6">
    <source>
        <dbReference type="PIRSR" id="PIRSR037350-1"/>
    </source>
</evidence>
<dbReference type="Gene3D" id="3.40.50.150">
    <property type="entry name" value="Vaccinia Virus protein VP39"/>
    <property type="match status" value="1"/>
</dbReference>
<dbReference type="GO" id="GO:0008168">
    <property type="term" value="F:methyltransferase activity"/>
    <property type="evidence" value="ECO:0007669"/>
    <property type="project" value="UniProtKB-KW"/>
</dbReference>
<feature type="binding site" evidence="6">
    <location>
        <position position="71"/>
    </location>
    <ligand>
        <name>S-adenosyl-L-methionine</name>
        <dbReference type="ChEBI" id="CHEBI:59789"/>
    </ligand>
</feature>
<dbReference type="GO" id="GO:0070475">
    <property type="term" value="P:rRNA base methylation"/>
    <property type="evidence" value="ECO:0007669"/>
    <property type="project" value="TreeGrafter"/>
</dbReference>
<dbReference type="Pfam" id="PF05971">
    <property type="entry name" value="Methyltransf_10"/>
    <property type="match status" value="1"/>
</dbReference>
<dbReference type="PIRSF" id="PIRSF037350">
    <property type="entry name" value="Mtase_ZK1128_prd"/>
    <property type="match status" value="1"/>
</dbReference>
<keyword evidence="4 6" id="KW-0949">S-adenosyl-L-methionine</keyword>
<name>A0A4Y7T062_COPMI</name>
<comment type="caution">
    <text evidence="8">The sequence shown here is derived from an EMBL/GenBank/DDBJ whole genome shotgun (WGS) entry which is preliminary data.</text>
</comment>
<dbReference type="InterPro" id="IPR010286">
    <property type="entry name" value="METTL16/RlmF"/>
</dbReference>
<feature type="binding site" evidence="6">
    <location>
        <position position="184"/>
    </location>
    <ligand>
        <name>S-adenosyl-L-methionine</name>
        <dbReference type="ChEBI" id="CHEBI:59789"/>
    </ligand>
</feature>
<evidence type="ECO:0000313" key="9">
    <source>
        <dbReference type="Proteomes" id="UP000298030"/>
    </source>
</evidence>
<reference evidence="8 9" key="1">
    <citation type="journal article" date="2019" name="Nat. Ecol. Evol.">
        <title>Megaphylogeny resolves global patterns of mushroom evolution.</title>
        <authorList>
            <person name="Varga T."/>
            <person name="Krizsan K."/>
            <person name="Foldi C."/>
            <person name="Dima B."/>
            <person name="Sanchez-Garcia M."/>
            <person name="Sanchez-Ramirez S."/>
            <person name="Szollosi G.J."/>
            <person name="Szarkandi J.G."/>
            <person name="Papp V."/>
            <person name="Albert L."/>
            <person name="Andreopoulos W."/>
            <person name="Angelini C."/>
            <person name="Antonin V."/>
            <person name="Barry K.W."/>
            <person name="Bougher N.L."/>
            <person name="Buchanan P."/>
            <person name="Buyck B."/>
            <person name="Bense V."/>
            <person name="Catcheside P."/>
            <person name="Chovatia M."/>
            <person name="Cooper J."/>
            <person name="Damon W."/>
            <person name="Desjardin D."/>
            <person name="Finy P."/>
            <person name="Geml J."/>
            <person name="Haridas S."/>
            <person name="Hughes K."/>
            <person name="Justo A."/>
            <person name="Karasinski D."/>
            <person name="Kautmanova I."/>
            <person name="Kiss B."/>
            <person name="Kocsube S."/>
            <person name="Kotiranta H."/>
            <person name="LaButti K.M."/>
            <person name="Lechner B.E."/>
            <person name="Liimatainen K."/>
            <person name="Lipzen A."/>
            <person name="Lukacs Z."/>
            <person name="Mihaltcheva S."/>
            <person name="Morgado L.N."/>
            <person name="Niskanen T."/>
            <person name="Noordeloos M.E."/>
            <person name="Ohm R.A."/>
            <person name="Ortiz-Santana B."/>
            <person name="Ovrebo C."/>
            <person name="Racz N."/>
            <person name="Riley R."/>
            <person name="Savchenko A."/>
            <person name="Shiryaev A."/>
            <person name="Soop K."/>
            <person name="Spirin V."/>
            <person name="Szebenyi C."/>
            <person name="Tomsovsky M."/>
            <person name="Tulloss R.E."/>
            <person name="Uehling J."/>
            <person name="Grigoriev I.V."/>
            <person name="Vagvolgyi C."/>
            <person name="Papp T."/>
            <person name="Martin F.M."/>
            <person name="Miettinen O."/>
            <person name="Hibbett D.S."/>
            <person name="Nagy L.G."/>
        </authorList>
    </citation>
    <scope>NUCLEOTIDE SEQUENCE [LARGE SCALE GENOMIC DNA]</scope>
    <source>
        <strain evidence="8 9">FP101781</strain>
    </source>
</reference>
<keyword evidence="9" id="KW-1185">Reference proteome</keyword>
<dbReference type="PANTHER" id="PTHR13393:SF0">
    <property type="entry name" value="RNA N6-ADENOSINE-METHYLTRANSFERASE METTL16"/>
    <property type="match status" value="1"/>
</dbReference>
<evidence type="ECO:0000313" key="8">
    <source>
        <dbReference type="EMBL" id="TEB27288.1"/>
    </source>
</evidence>
<feature type="binding site" evidence="6">
    <location>
        <position position="101"/>
    </location>
    <ligand>
        <name>S-adenosyl-L-methionine</name>
        <dbReference type="ChEBI" id="CHEBI:59789"/>
    </ligand>
</feature>
<dbReference type="AlphaFoldDB" id="A0A4Y7T062"/>